<keyword evidence="5" id="KW-0274">FAD</keyword>
<gene>
    <name evidence="9" type="ORF">PoB_002169200</name>
</gene>
<dbReference type="AlphaFoldDB" id="A0AAV3ZKS9"/>
<keyword evidence="10" id="KW-1185">Reference proteome</keyword>
<evidence type="ECO:0000313" key="10">
    <source>
        <dbReference type="Proteomes" id="UP000735302"/>
    </source>
</evidence>
<dbReference type="Pfam" id="PF01266">
    <property type="entry name" value="DAO"/>
    <property type="match status" value="1"/>
</dbReference>
<sequence length="102" mass="10950">MGPRVVVLGAGISGLSSAVCVQQACPQAQVELVSEHFSPDTTSDGSAGFWEPYLLGGENADLTMRVCETTYRYMFDLAQSPIASVVKAQKLSGYHFYRGIDA</sequence>
<dbReference type="GO" id="GO:0019478">
    <property type="term" value="P:D-amino acid catabolic process"/>
    <property type="evidence" value="ECO:0007669"/>
    <property type="project" value="TreeGrafter"/>
</dbReference>
<comment type="caution">
    <text evidence="9">The sequence shown here is derived from an EMBL/GenBank/DDBJ whole genome shotgun (WGS) entry which is preliminary data.</text>
</comment>
<evidence type="ECO:0000256" key="4">
    <source>
        <dbReference type="ARBA" id="ARBA00022630"/>
    </source>
</evidence>
<keyword evidence="7" id="KW-0732">Signal</keyword>
<dbReference type="InterPro" id="IPR023209">
    <property type="entry name" value="DAO"/>
</dbReference>
<keyword evidence="4" id="KW-0285">Flavoprotein</keyword>
<evidence type="ECO:0000256" key="6">
    <source>
        <dbReference type="ARBA" id="ARBA00023002"/>
    </source>
</evidence>
<reference evidence="9 10" key="1">
    <citation type="journal article" date="2021" name="Elife">
        <title>Chloroplast acquisition without the gene transfer in kleptoplastic sea slugs, Plakobranchus ocellatus.</title>
        <authorList>
            <person name="Maeda T."/>
            <person name="Takahashi S."/>
            <person name="Yoshida T."/>
            <person name="Shimamura S."/>
            <person name="Takaki Y."/>
            <person name="Nagai Y."/>
            <person name="Toyoda A."/>
            <person name="Suzuki Y."/>
            <person name="Arimoto A."/>
            <person name="Ishii H."/>
            <person name="Satoh N."/>
            <person name="Nishiyama T."/>
            <person name="Hasebe M."/>
            <person name="Maruyama T."/>
            <person name="Minagawa J."/>
            <person name="Obokata J."/>
            <person name="Shigenobu S."/>
        </authorList>
    </citation>
    <scope>NUCLEOTIDE SEQUENCE [LARGE SCALE GENOMIC DNA]</scope>
</reference>
<dbReference type="GO" id="GO:0003884">
    <property type="term" value="F:D-amino-acid oxidase activity"/>
    <property type="evidence" value="ECO:0007669"/>
    <property type="project" value="InterPro"/>
</dbReference>
<dbReference type="InterPro" id="IPR006076">
    <property type="entry name" value="FAD-dep_OxRdtase"/>
</dbReference>
<dbReference type="SUPFAM" id="SSF51971">
    <property type="entry name" value="Nucleotide-binding domain"/>
    <property type="match status" value="1"/>
</dbReference>
<dbReference type="GO" id="GO:0071949">
    <property type="term" value="F:FAD binding"/>
    <property type="evidence" value="ECO:0007669"/>
    <property type="project" value="InterPro"/>
</dbReference>
<evidence type="ECO:0000256" key="1">
    <source>
        <dbReference type="ARBA" id="ARBA00001974"/>
    </source>
</evidence>
<evidence type="ECO:0000313" key="9">
    <source>
        <dbReference type="EMBL" id="GFN95186.1"/>
    </source>
</evidence>
<evidence type="ECO:0000259" key="8">
    <source>
        <dbReference type="Pfam" id="PF01266"/>
    </source>
</evidence>
<organism evidence="9 10">
    <name type="scientific">Plakobranchus ocellatus</name>
    <dbReference type="NCBI Taxonomy" id="259542"/>
    <lineage>
        <taxon>Eukaryota</taxon>
        <taxon>Metazoa</taxon>
        <taxon>Spiralia</taxon>
        <taxon>Lophotrochozoa</taxon>
        <taxon>Mollusca</taxon>
        <taxon>Gastropoda</taxon>
        <taxon>Heterobranchia</taxon>
        <taxon>Euthyneura</taxon>
        <taxon>Panpulmonata</taxon>
        <taxon>Sacoglossa</taxon>
        <taxon>Placobranchoidea</taxon>
        <taxon>Plakobranchidae</taxon>
        <taxon>Plakobranchus</taxon>
    </lineage>
</organism>
<feature type="signal peptide" evidence="7">
    <location>
        <begin position="1"/>
        <end position="18"/>
    </location>
</feature>
<evidence type="ECO:0000256" key="3">
    <source>
        <dbReference type="ARBA" id="ARBA00006730"/>
    </source>
</evidence>
<comment type="cofactor">
    <cofactor evidence="1">
        <name>FAD</name>
        <dbReference type="ChEBI" id="CHEBI:57692"/>
    </cofactor>
</comment>
<protein>
    <submittedName>
        <fullName evidence="9">D-aspartate oxidase</fullName>
    </submittedName>
</protein>
<dbReference type="PANTHER" id="PTHR11530">
    <property type="entry name" value="D-AMINO ACID OXIDASE"/>
    <property type="match status" value="1"/>
</dbReference>
<feature type="domain" description="FAD dependent oxidoreductase" evidence="8">
    <location>
        <begin position="4"/>
        <end position="80"/>
    </location>
</feature>
<dbReference type="Proteomes" id="UP000735302">
    <property type="component" value="Unassembled WGS sequence"/>
</dbReference>
<keyword evidence="6" id="KW-0560">Oxidoreductase</keyword>
<name>A0AAV3ZKS9_9GAST</name>
<proteinExistence type="inferred from homology"/>
<feature type="non-terminal residue" evidence="9">
    <location>
        <position position="102"/>
    </location>
</feature>
<dbReference type="PANTHER" id="PTHR11530:SF11">
    <property type="entry name" value="D-ASPARTATE OXIDASE"/>
    <property type="match status" value="1"/>
</dbReference>
<evidence type="ECO:0000256" key="2">
    <source>
        <dbReference type="ARBA" id="ARBA00004253"/>
    </source>
</evidence>
<comment type="similarity">
    <text evidence="3">Belongs to the DAMOX/DASOX family.</text>
</comment>
<accession>A0AAV3ZKS9</accession>
<evidence type="ECO:0000256" key="5">
    <source>
        <dbReference type="ARBA" id="ARBA00022827"/>
    </source>
</evidence>
<dbReference type="Gene3D" id="3.40.50.720">
    <property type="entry name" value="NAD(P)-binding Rossmann-like Domain"/>
    <property type="match status" value="1"/>
</dbReference>
<dbReference type="GO" id="GO:0005782">
    <property type="term" value="C:peroxisomal matrix"/>
    <property type="evidence" value="ECO:0007669"/>
    <property type="project" value="UniProtKB-SubCell"/>
</dbReference>
<feature type="chain" id="PRO_5043495272" evidence="7">
    <location>
        <begin position="19"/>
        <end position="102"/>
    </location>
</feature>
<comment type="subcellular location">
    <subcellularLocation>
        <location evidence="2">Peroxisome matrix</location>
    </subcellularLocation>
</comment>
<dbReference type="EMBL" id="BLXT01002484">
    <property type="protein sequence ID" value="GFN95186.1"/>
    <property type="molecule type" value="Genomic_DNA"/>
</dbReference>
<evidence type="ECO:0000256" key="7">
    <source>
        <dbReference type="SAM" id="SignalP"/>
    </source>
</evidence>